<dbReference type="EMBL" id="BA000004">
    <property type="protein sequence ID" value="BAB04467.1"/>
    <property type="molecule type" value="Genomic_DNA"/>
</dbReference>
<dbReference type="InterPro" id="IPR000674">
    <property type="entry name" value="Ald_Oxase/Xan_DH_a/b"/>
</dbReference>
<dbReference type="SUPFAM" id="SSF54665">
    <property type="entry name" value="CO dehydrogenase molybdoprotein N-domain-like"/>
    <property type="match status" value="1"/>
</dbReference>
<dbReference type="InterPro" id="IPR017609">
    <property type="entry name" value="Xanthine_dehydrogenase_dsu"/>
</dbReference>
<dbReference type="HOGENOM" id="CLU_001681_2_3_9"/>
<dbReference type="Proteomes" id="UP000001258">
    <property type="component" value="Chromosome"/>
</dbReference>
<dbReference type="OrthoDB" id="9759099at2"/>
<feature type="domain" description="Aldehyde oxidase/xanthine dehydrogenase a/b hammerhead" evidence="1">
    <location>
        <begin position="23"/>
        <end position="129"/>
    </location>
</feature>
<dbReference type="KEGG" id="bha:BH0748"/>
<dbReference type="SUPFAM" id="SSF56003">
    <property type="entry name" value="Molybdenum cofactor-binding domain"/>
    <property type="match status" value="1"/>
</dbReference>
<dbReference type="Pfam" id="PF20256">
    <property type="entry name" value="MoCoBD_2"/>
    <property type="match status" value="1"/>
</dbReference>
<protein>
    <submittedName>
        <fullName evidence="2">Xanthine dehydrogenase</fullName>
    </submittedName>
</protein>
<dbReference type="RefSeq" id="WP_010896921.1">
    <property type="nucleotide sequence ID" value="NC_002570.2"/>
</dbReference>
<sequence length="760" mass="83040">MRLTRHECGKRWRIRPDGKEKITGQLSYLTDRTLPDMLYGKVLRSKYPHGKLQNIDCSEALALPGVVAVITHKDVPGLNGYGISEPDHPVFCHEYVRYTGDAIAAVAAETKAVAEQALSLIHVDYEPLPVLDTPEKALAPDAPMLHPKGNILHKTAYKKGDVKQAFLDCAYIVEETYITPRQMHTYLETEGGLFVPGTDGRLTVYSATQHGYKDRMQLSRILGMAEENIRVISSPIGGSFGGKDELNVQPYGALLALHTGRPVNIHHSRRESVKAGIKRHPMTIRMKTGTDKEGRLLAHEVNILSDTGAYSTLGGPVLNFATEHAVGPYQFPHVEINGKAVFTNNGVSGEFRGFGGNQVIFAVEGQLDRLAEKMNIDPWELRRRNLKQTMEVGPLGQRMAPTTGAIDVWQAIKRSKLWSKKGSAENQQTPWLRRGVGMSLAMHGFGLGYGIPDPAGGRLRLNEEGKIEVAFGHEEFGQGLLGTIELMLQDLFHCEREDLKIVIGDTDCVPVSGSSTASRSTSMAWQTLQRLQAPFVEALLKKAATVSGWTPDQLRTGPGGIWTTVGQPKRVVTYQELIFDGTEDFTFETSFHFPVTPDPVVGGHYLYGFTAVMAEVEVNVLTGHVRVTHVDHEVAAGPVMNPMGYLGQIEGGSIMALGFTLTEDAMMVDGNYTTNNLDTYLIPTIMDVPEEQGVGAIESLVPGDEYGPRGVGEIGSVALAPAIASAVHQATGKWRSRLPLEPEALLEKHPLLELHSKGGV</sequence>
<dbReference type="InterPro" id="IPR036856">
    <property type="entry name" value="Ald_Oxase/Xan_DH_a/b_sf"/>
</dbReference>
<reference evidence="2 3" key="1">
    <citation type="journal article" date="2000" name="Nucleic Acids Res.">
        <title>Complete genome sequence of the alkaliphilic bacterium Bacillus halodurans and genomic sequence comparison with Bacillus subtilis.</title>
        <authorList>
            <person name="Takami H."/>
            <person name="Nakasone K."/>
            <person name="Takaki Y."/>
            <person name="Maeno G."/>
            <person name="Sasaki R."/>
            <person name="Masui N."/>
            <person name="Fuji F."/>
            <person name="Hirama C."/>
            <person name="Nakamura Y."/>
            <person name="Ogasawara N."/>
            <person name="Kuhara S."/>
            <person name="Horikoshi K."/>
        </authorList>
    </citation>
    <scope>NUCLEOTIDE SEQUENCE [LARGE SCALE GENOMIC DNA]</scope>
    <source>
        <strain evidence="3">ATCC BAA-125 / DSM 18197 / FERM 7344 / JCM 9153 / C-125</strain>
    </source>
</reference>
<dbReference type="InterPro" id="IPR008274">
    <property type="entry name" value="AldOxase/xan_DH_MoCoBD1"/>
</dbReference>
<organism evidence="2 3">
    <name type="scientific">Halalkalibacterium halodurans (strain ATCC BAA-125 / DSM 18197 / FERM 7344 / JCM 9153 / C-125)</name>
    <name type="common">Bacillus halodurans</name>
    <dbReference type="NCBI Taxonomy" id="272558"/>
    <lineage>
        <taxon>Bacteria</taxon>
        <taxon>Bacillati</taxon>
        <taxon>Bacillota</taxon>
        <taxon>Bacilli</taxon>
        <taxon>Bacillales</taxon>
        <taxon>Bacillaceae</taxon>
        <taxon>Halalkalibacterium (ex Joshi et al. 2022)</taxon>
    </lineage>
</organism>
<dbReference type="Pfam" id="PF02738">
    <property type="entry name" value="MoCoBD_1"/>
    <property type="match status" value="1"/>
</dbReference>
<dbReference type="Gene3D" id="3.30.365.10">
    <property type="entry name" value="Aldehyde oxidase/xanthine dehydrogenase, molybdopterin binding domain"/>
    <property type="match status" value="5"/>
</dbReference>
<dbReference type="InterPro" id="IPR037165">
    <property type="entry name" value="AldOxase/xan_DH_Mopterin-bd_sf"/>
</dbReference>
<dbReference type="STRING" id="272558.gene:10726622"/>
<dbReference type="Gene3D" id="3.90.1170.50">
    <property type="entry name" value="Aldehyde oxidase/xanthine dehydrogenase, a/b hammerhead"/>
    <property type="match status" value="1"/>
</dbReference>
<evidence type="ECO:0000313" key="2">
    <source>
        <dbReference type="EMBL" id="BAB04467.1"/>
    </source>
</evidence>
<evidence type="ECO:0000259" key="1">
    <source>
        <dbReference type="SMART" id="SM01008"/>
    </source>
</evidence>
<gene>
    <name evidence="2" type="ordered locus">BH0748</name>
</gene>
<accession>Q9KEV1</accession>
<dbReference type="eggNOG" id="COG1529">
    <property type="taxonomic scope" value="Bacteria"/>
</dbReference>
<dbReference type="GO" id="GO:0016491">
    <property type="term" value="F:oxidoreductase activity"/>
    <property type="evidence" value="ECO:0007669"/>
    <property type="project" value="InterPro"/>
</dbReference>
<keyword evidence="3" id="KW-1185">Reference proteome</keyword>
<dbReference type="PANTHER" id="PTHR11908">
    <property type="entry name" value="XANTHINE DEHYDROGENASE"/>
    <property type="match status" value="1"/>
</dbReference>
<dbReference type="NCBIfam" id="TIGR03196">
    <property type="entry name" value="pucD"/>
    <property type="match status" value="1"/>
</dbReference>
<name>Q9KEV1_HALH5</name>
<dbReference type="AlphaFoldDB" id="Q9KEV1"/>
<dbReference type="GO" id="GO:0005506">
    <property type="term" value="F:iron ion binding"/>
    <property type="evidence" value="ECO:0007669"/>
    <property type="project" value="InterPro"/>
</dbReference>
<proteinExistence type="predicted"/>
<dbReference type="PANTHER" id="PTHR11908:SF157">
    <property type="entry name" value="XANTHINE DEHYDROGENASE SUBUNIT D-RELATED"/>
    <property type="match status" value="1"/>
</dbReference>
<dbReference type="Pfam" id="PF01315">
    <property type="entry name" value="Ald_Xan_dh_C"/>
    <property type="match status" value="1"/>
</dbReference>
<evidence type="ECO:0000313" key="3">
    <source>
        <dbReference type="Proteomes" id="UP000001258"/>
    </source>
</evidence>
<dbReference type="PIR" id="D83743">
    <property type="entry name" value="D83743"/>
</dbReference>
<dbReference type="SMART" id="SM01008">
    <property type="entry name" value="Ald_Xan_dh_C"/>
    <property type="match status" value="1"/>
</dbReference>
<dbReference type="InterPro" id="IPR016208">
    <property type="entry name" value="Ald_Oxase/xanthine_DH-like"/>
</dbReference>
<dbReference type="InterPro" id="IPR046867">
    <property type="entry name" value="AldOxase/xan_DH_MoCoBD2"/>
</dbReference>